<gene>
    <name evidence="1" type="ORF">EVA_09097</name>
</gene>
<organism evidence="1">
    <name type="scientific">gut metagenome</name>
    <dbReference type="NCBI Taxonomy" id="749906"/>
    <lineage>
        <taxon>unclassified sequences</taxon>
        <taxon>metagenomes</taxon>
        <taxon>organismal metagenomes</taxon>
    </lineage>
</organism>
<evidence type="ECO:0000313" key="1">
    <source>
        <dbReference type="EMBL" id="EJX02786.1"/>
    </source>
</evidence>
<reference evidence="1" key="1">
    <citation type="journal article" date="2012" name="PLoS ONE">
        <title>Gene sets for utilization of primary and secondary nutrition supplies in the distal gut of endangered iberian lynx.</title>
        <authorList>
            <person name="Alcaide M."/>
            <person name="Messina E."/>
            <person name="Richter M."/>
            <person name="Bargiela R."/>
            <person name="Peplies J."/>
            <person name="Huws S.A."/>
            <person name="Newbold C.J."/>
            <person name="Golyshin P.N."/>
            <person name="Simon M.A."/>
            <person name="Lopez G."/>
            <person name="Yakimov M.M."/>
            <person name="Ferrer M."/>
        </authorList>
    </citation>
    <scope>NUCLEOTIDE SEQUENCE</scope>
</reference>
<dbReference type="EMBL" id="AMCI01002411">
    <property type="protein sequence ID" value="EJX02786.1"/>
    <property type="molecule type" value="Genomic_DNA"/>
</dbReference>
<dbReference type="AlphaFoldDB" id="J9CRH4"/>
<name>J9CRH4_9ZZZZ</name>
<protein>
    <submittedName>
        <fullName evidence="1">Uncharacterized protein</fullName>
    </submittedName>
</protein>
<sequence>MFAYFLSYLCSKFQNMRICITFVLFVVFLLLGIQAVAVDATCNDSHATHRVMPIAEQTTSSSHHWDDSNHPFDSQAVEYADAHTLAYRLCLSAQRMNRFSSLETSSYIRHLLRNLALRLAALSSSQIHSNDVASTLSWHFACEHYVFGMRRLLL</sequence>
<comment type="caution">
    <text evidence="1">The sequence shown here is derived from an EMBL/GenBank/DDBJ whole genome shotgun (WGS) entry which is preliminary data.</text>
</comment>
<proteinExistence type="predicted"/>
<accession>J9CRH4</accession>